<feature type="transmembrane region" description="Helical" evidence="2">
    <location>
        <begin position="342"/>
        <end position="366"/>
    </location>
</feature>
<accession>A0A8J7P9C8</accession>
<sequence>MNQKGLHAKPDSWWKVMCLVGTDYFSSMGFQPSISFAAAGYLAPLATLNLIILTLFGALPTYFLVSKESPHGQGSFAIFERLLRGWTGKTLVLVLLGFAFTDFVFTITMCAADATAHIVENPLTPSIFQNRLLTTLLLILSLGLIFIKGFSEAIKVSFFLVAFYLAVNTVVISVCLSKLLSSPVHFTEWFNHLHQEHGSYLEMFKTAALVFPQLALGMSGFETGVAVMPLVKSNTQGTAQTSKSNEDSSSDSADKLDAEKEEIEESEEDQEEKERACLPGRIANTRKLLLTVALIMSVFLMLGSLTTTLLIPAELFQPHGKADGRALAYLAHLYLGEGFGTIYDIATILILWFAGASGMAALLSLVPQYLPRYGMAPDWAKARRPLVVFFTLVSLIVTVAFKADVDKQAGAFATGLLVMITSAAVAVTTLVWKQGFWKRLAFSAISLVFVYSCFAVMYDRPDGLIISLLFIATVLFTSFVSRALRSTELRIGDVKLNSRALRFINDSCQQDLGVVRILAHRPGPRSYKEKELEARETHSIQDPEGDFIFFEVQVKDVSEFIDEHLEVKGRTVDGYKVLRAESPSAANAIAALLLHIRDVTGKVPHVYFEWTEGNPLFYVLKYILLGEGETAFLTREILRQAEPNKDKRPKVHVG</sequence>
<feature type="transmembrane region" description="Helical" evidence="2">
    <location>
        <begin position="91"/>
        <end position="112"/>
    </location>
</feature>
<feature type="region of interest" description="Disordered" evidence="1">
    <location>
        <begin position="236"/>
        <end position="276"/>
    </location>
</feature>
<protein>
    <recommendedName>
        <fullName evidence="5">Amino acid transporter</fullName>
    </recommendedName>
</protein>
<feature type="compositionally biased region" description="Acidic residues" evidence="1">
    <location>
        <begin position="259"/>
        <end position="271"/>
    </location>
</feature>
<dbReference type="EMBL" id="JAFLCK010000004">
    <property type="protein sequence ID" value="MBN8659677.1"/>
    <property type="molecule type" value="Genomic_DNA"/>
</dbReference>
<evidence type="ECO:0000256" key="1">
    <source>
        <dbReference type="SAM" id="MobiDB-lite"/>
    </source>
</evidence>
<reference evidence="3" key="1">
    <citation type="submission" date="2021-02" db="EMBL/GenBank/DDBJ databases">
        <title>Genome-Resolved Metagenomics of a Microbial Community Performing Photosynthetic Biological Nutrient Removal.</title>
        <authorList>
            <person name="Mcdaniel E.A."/>
        </authorList>
    </citation>
    <scope>NUCLEOTIDE SEQUENCE</scope>
    <source>
        <strain evidence="3">UWPOB_OBS1</strain>
    </source>
</reference>
<feature type="transmembrane region" description="Helical" evidence="2">
    <location>
        <begin position="156"/>
        <end position="176"/>
    </location>
</feature>
<feature type="transmembrane region" description="Helical" evidence="2">
    <location>
        <begin position="132"/>
        <end position="150"/>
    </location>
</feature>
<dbReference type="AlphaFoldDB" id="A0A8J7P9C8"/>
<evidence type="ECO:0000313" key="3">
    <source>
        <dbReference type="EMBL" id="MBN8659677.1"/>
    </source>
</evidence>
<dbReference type="Proteomes" id="UP000664277">
    <property type="component" value="Unassembled WGS sequence"/>
</dbReference>
<keyword evidence="2" id="KW-1133">Transmembrane helix</keyword>
<keyword evidence="2" id="KW-0812">Transmembrane</keyword>
<evidence type="ECO:0000256" key="2">
    <source>
        <dbReference type="SAM" id="Phobius"/>
    </source>
</evidence>
<keyword evidence="2" id="KW-0472">Membrane</keyword>
<feature type="transmembrane region" description="Helical" evidence="2">
    <location>
        <begin position="409"/>
        <end position="432"/>
    </location>
</feature>
<organism evidence="3 4">
    <name type="scientific">Candidatus Obscuribacter phosphatis</name>
    <dbReference type="NCBI Taxonomy" id="1906157"/>
    <lineage>
        <taxon>Bacteria</taxon>
        <taxon>Bacillati</taxon>
        <taxon>Candidatus Melainabacteria</taxon>
        <taxon>Candidatus Obscuribacterales</taxon>
        <taxon>Candidatus Obscuribacteraceae</taxon>
        <taxon>Candidatus Obscuribacter</taxon>
    </lineage>
</organism>
<feature type="transmembrane region" description="Helical" evidence="2">
    <location>
        <begin position="439"/>
        <end position="458"/>
    </location>
</feature>
<feature type="transmembrane region" description="Helical" evidence="2">
    <location>
        <begin position="42"/>
        <end position="65"/>
    </location>
</feature>
<evidence type="ECO:0008006" key="5">
    <source>
        <dbReference type="Google" id="ProtNLM"/>
    </source>
</evidence>
<proteinExistence type="predicted"/>
<evidence type="ECO:0000313" key="4">
    <source>
        <dbReference type="Proteomes" id="UP000664277"/>
    </source>
</evidence>
<gene>
    <name evidence="3" type="ORF">J0M35_04900</name>
</gene>
<feature type="transmembrane region" description="Helical" evidence="2">
    <location>
        <begin position="288"/>
        <end position="311"/>
    </location>
</feature>
<comment type="caution">
    <text evidence="3">The sequence shown here is derived from an EMBL/GenBank/DDBJ whole genome shotgun (WGS) entry which is preliminary data.</text>
</comment>
<name>A0A8J7P9C8_9BACT</name>
<feature type="transmembrane region" description="Helical" evidence="2">
    <location>
        <begin position="386"/>
        <end position="403"/>
    </location>
</feature>
<feature type="transmembrane region" description="Helical" evidence="2">
    <location>
        <begin position="464"/>
        <end position="484"/>
    </location>
</feature>